<feature type="domain" description="Lcl C-terminal" evidence="1">
    <location>
        <begin position="104"/>
        <end position="233"/>
    </location>
</feature>
<evidence type="ECO:0000259" key="1">
    <source>
        <dbReference type="Pfam" id="PF07603"/>
    </source>
</evidence>
<gene>
    <name evidence="2" type="ORF">A0128_13725</name>
</gene>
<evidence type="ECO:0000313" key="3">
    <source>
        <dbReference type="Proteomes" id="UP000094197"/>
    </source>
</evidence>
<accession>A0A1D7UZ03</accession>
<dbReference type="AlphaFoldDB" id="A0A1D7UZ03"/>
<organism evidence="2 3">
    <name type="scientific">Leptospira tipperaryensis</name>
    <dbReference type="NCBI Taxonomy" id="2564040"/>
    <lineage>
        <taxon>Bacteria</taxon>
        <taxon>Pseudomonadati</taxon>
        <taxon>Spirochaetota</taxon>
        <taxon>Spirochaetia</taxon>
        <taxon>Leptospirales</taxon>
        <taxon>Leptospiraceae</taxon>
        <taxon>Leptospira</taxon>
    </lineage>
</organism>
<keyword evidence="3" id="KW-1185">Reference proteome</keyword>
<feature type="domain" description="Lcl C-terminal" evidence="1">
    <location>
        <begin position="250"/>
        <end position="358"/>
    </location>
</feature>
<sequence>MFCTPGKEPYNPAVPYSQAWKDTEILKCLLLQTPECAGFLPNSTGVYFPEKISDTGQTLCYDTTTNIPCSDATYPRQDADFVNLPSARSYTGPTSHSVYTNDYTTLDNIRGLIWKTCPEGLSGNLCTIGGANTYTFSTAPGACSALNSLNSGGGYAGIKTWRLPSIYELSRFANTENPTGVDSANFPGNPATTFYSSTPYLLSPATTGWYVFMNNGFYDQMNFGTGPYAVRCVSGTSLQSPSLTDNGNTTITDNRTGLIWQSSGASTGTWQQALSTCSALNLAGLSWRLPNLNELQSIVDYSISNPSINGTFFPGTASQYYWASGTDRFNLTYGWSVFFNNGLMGGNGKAAAWYYRCVSGP</sequence>
<dbReference type="PANTHER" id="PTHR35812">
    <property type="entry name" value="LIPOPROTEIN"/>
    <property type="match status" value="1"/>
</dbReference>
<dbReference type="EMBL" id="CP015217">
    <property type="protein sequence ID" value="AOP34815.1"/>
    <property type="molecule type" value="Genomic_DNA"/>
</dbReference>
<dbReference type="Pfam" id="PF07603">
    <property type="entry name" value="Lcl_C"/>
    <property type="match status" value="2"/>
</dbReference>
<protein>
    <recommendedName>
        <fullName evidence="1">Lcl C-terminal domain-containing protein</fullName>
    </recommendedName>
</protein>
<reference evidence="2 3" key="1">
    <citation type="submission" date="2016-04" db="EMBL/GenBank/DDBJ databases">
        <title>Complete genome seqeunce of Leptospira alstonii serovar Room22.</title>
        <authorList>
            <person name="Nally J.E."/>
            <person name="Bayles D.O."/>
            <person name="Hurley D."/>
            <person name="Fanning S."/>
            <person name="McMahon B.J."/>
            <person name="Arent Z."/>
        </authorList>
    </citation>
    <scope>NUCLEOTIDE SEQUENCE [LARGE SCALE GENOMIC DNA]</scope>
    <source>
        <strain evidence="2 3">GWTS #1</strain>
    </source>
</reference>
<dbReference type="PANTHER" id="PTHR35812:SF1">
    <property type="entry name" value="LIPOPROTEIN"/>
    <property type="match status" value="1"/>
</dbReference>
<name>A0A1D7UZ03_9LEPT</name>
<dbReference type="Proteomes" id="UP000094197">
    <property type="component" value="Chromosome 1"/>
</dbReference>
<evidence type="ECO:0000313" key="2">
    <source>
        <dbReference type="EMBL" id="AOP34815.1"/>
    </source>
</evidence>
<dbReference type="KEGG" id="laj:A0128_13725"/>
<proteinExistence type="predicted"/>
<dbReference type="InterPro" id="IPR011460">
    <property type="entry name" value="Lcl_C"/>
</dbReference>
<dbReference type="RefSeq" id="WP_069608034.1">
    <property type="nucleotide sequence ID" value="NZ_CP015217.1"/>
</dbReference>